<keyword evidence="6" id="KW-1185">Reference proteome</keyword>
<dbReference type="InterPro" id="IPR016024">
    <property type="entry name" value="ARM-type_fold"/>
</dbReference>
<feature type="region of interest" description="Disordered" evidence="4">
    <location>
        <begin position="724"/>
        <end position="743"/>
    </location>
</feature>
<comment type="subcellular location">
    <subcellularLocation>
        <location evidence="1">Nucleus</location>
    </subcellularLocation>
</comment>
<accession>A0A6A6ZNX8</accession>
<dbReference type="SUPFAM" id="SSF48371">
    <property type="entry name" value="ARM repeat"/>
    <property type="match status" value="1"/>
</dbReference>
<organism evidence="5 6">
    <name type="scientific">Ophiobolus disseminans</name>
    <dbReference type="NCBI Taxonomy" id="1469910"/>
    <lineage>
        <taxon>Eukaryota</taxon>
        <taxon>Fungi</taxon>
        <taxon>Dikarya</taxon>
        <taxon>Ascomycota</taxon>
        <taxon>Pezizomycotina</taxon>
        <taxon>Dothideomycetes</taxon>
        <taxon>Pleosporomycetidae</taxon>
        <taxon>Pleosporales</taxon>
        <taxon>Pleosporineae</taxon>
        <taxon>Phaeosphaeriaceae</taxon>
        <taxon>Ophiobolus</taxon>
    </lineage>
</organism>
<dbReference type="OrthoDB" id="342531at2759"/>
<feature type="compositionally biased region" description="Acidic residues" evidence="4">
    <location>
        <begin position="768"/>
        <end position="787"/>
    </location>
</feature>
<dbReference type="PANTHER" id="PTHR13213:SF2">
    <property type="entry name" value="MYB-BINDING PROTEIN 1A"/>
    <property type="match status" value="1"/>
</dbReference>
<sequence length="1017" mass="113400">MGNKTRKRDWEPDHGGNDLEAPAKRRRQINEEQVKLSKLYEDLAAESDDVRFEAAKQLIVKFSPESKPAAKDVEQVLSRLIKGLCSQRKAARVGFSLTLTELLRQIFGPNKTPIEALRLDVAALIRLIEEKTKVEGNVPGRARRDHLIGKLFGYKAVLQSSIVLESELSMECWNQLLDHIYGMARDVPWLREECGMVLVEATKSLQGQARYQECAKEMISRLSAFKLISTPEGVAIWLTVREKYEEVLLGGIWHGQDPLSNKERTRLAKILKENYQGAQEDGTSEIVKSGTTSPNPTFAWDLVLSEILRRDEATKLDKISHKTDFPQLWIDIVDNNLFASTSSHERKAWGFKLLSSMISSVPDELLSALFSPNLMRTLINQSKKEDRFLHSAALSALNSIQARAQQEPKSALPIFVSLTSKTGSIDFDKITKTKTLERLLLLADDHTLKKIIRHLNSLILRPASEDQAAADSRRHIIADLLLNRVKQFKHCEVRFGDAAEQEDWLQKTLETLVEYAYFVPSQNAKTSKVPLPPVSERSRQIFQERLSSCLTKLLSVDVGSRSKFALAVVGMIQSKNASSKSVDLAFKADKSVAKTLEKASQTLDAISAKGSMAGNQMAAEGFILLYSLTLLQVYNGEGDAVLMLDDLDTSRKAMLKKAKDDTKEGADVFVEIVLSFLGNQRTLFRQIGEEALSIFSSEISSGGLSSLTDVLDMEENLEGQNELFNQGDDDVEEGDSSDDSEIDSDVEMVNGEASVSDDGLPGTSDSQDTSDENDSDSGDSDEGSEDDAELTQFNNMLALALQTSKSTIDGEAFEDTSDESDMDDEQMMALDPHLSKIFQQRSQITSKKKDREDAKQNVVQFKMRVLDLLAIYLEKQYSNPLTLAVLLPVVRRTRASANKQLAEKASKLLKAFFDSRTKHKAPLPKLDDVEPVWEMLKEIHDEAKMGGGAKMHADACSSASLHVAKVLVGMDREHYAAVVDVYAETQKQWFTDKMSSLQPSLFTSFQNWSLNARHQGK</sequence>
<proteinExistence type="inferred from homology"/>
<protein>
    <recommendedName>
        <fullName evidence="7">DNA polymerase V</fullName>
    </recommendedName>
</protein>
<evidence type="ECO:0000256" key="4">
    <source>
        <dbReference type="SAM" id="MobiDB-lite"/>
    </source>
</evidence>
<feature type="compositionally biased region" description="Acidic residues" evidence="4">
    <location>
        <begin position="727"/>
        <end position="743"/>
    </location>
</feature>
<dbReference type="AlphaFoldDB" id="A0A6A6ZNX8"/>
<comment type="similarity">
    <text evidence="2">Belongs to the MYBBP1A family.</text>
</comment>
<feature type="compositionally biased region" description="Basic and acidic residues" evidence="4">
    <location>
        <begin position="8"/>
        <end position="28"/>
    </location>
</feature>
<evidence type="ECO:0000313" key="5">
    <source>
        <dbReference type="EMBL" id="KAF2822801.1"/>
    </source>
</evidence>
<dbReference type="Proteomes" id="UP000799424">
    <property type="component" value="Unassembled WGS sequence"/>
</dbReference>
<evidence type="ECO:0008006" key="7">
    <source>
        <dbReference type="Google" id="ProtNLM"/>
    </source>
</evidence>
<evidence type="ECO:0000256" key="1">
    <source>
        <dbReference type="ARBA" id="ARBA00004123"/>
    </source>
</evidence>
<evidence type="ECO:0000313" key="6">
    <source>
        <dbReference type="Proteomes" id="UP000799424"/>
    </source>
</evidence>
<dbReference type="Pfam" id="PF04931">
    <property type="entry name" value="DNA_pol_phi"/>
    <property type="match status" value="1"/>
</dbReference>
<dbReference type="GO" id="GO:0005730">
    <property type="term" value="C:nucleolus"/>
    <property type="evidence" value="ECO:0007669"/>
    <property type="project" value="InterPro"/>
</dbReference>
<name>A0A6A6ZNX8_9PLEO</name>
<dbReference type="GO" id="GO:0000182">
    <property type="term" value="F:rDNA binding"/>
    <property type="evidence" value="ECO:0007669"/>
    <property type="project" value="TreeGrafter"/>
</dbReference>
<feature type="region of interest" description="Disordered" evidence="4">
    <location>
        <begin position="1"/>
        <end position="28"/>
    </location>
</feature>
<dbReference type="InterPro" id="IPR007015">
    <property type="entry name" value="DNA_pol_V/MYBBP1A"/>
</dbReference>
<feature type="region of interest" description="Disordered" evidence="4">
    <location>
        <begin position="751"/>
        <end position="787"/>
    </location>
</feature>
<reference evidence="5" key="1">
    <citation type="journal article" date="2020" name="Stud. Mycol.">
        <title>101 Dothideomycetes genomes: a test case for predicting lifestyles and emergence of pathogens.</title>
        <authorList>
            <person name="Haridas S."/>
            <person name="Albert R."/>
            <person name="Binder M."/>
            <person name="Bloem J."/>
            <person name="Labutti K."/>
            <person name="Salamov A."/>
            <person name="Andreopoulos B."/>
            <person name="Baker S."/>
            <person name="Barry K."/>
            <person name="Bills G."/>
            <person name="Bluhm B."/>
            <person name="Cannon C."/>
            <person name="Castanera R."/>
            <person name="Culley D."/>
            <person name="Daum C."/>
            <person name="Ezra D."/>
            <person name="Gonzalez J."/>
            <person name="Henrissat B."/>
            <person name="Kuo A."/>
            <person name="Liang C."/>
            <person name="Lipzen A."/>
            <person name="Lutzoni F."/>
            <person name="Magnuson J."/>
            <person name="Mondo S."/>
            <person name="Nolan M."/>
            <person name="Ohm R."/>
            <person name="Pangilinan J."/>
            <person name="Park H.-J."/>
            <person name="Ramirez L."/>
            <person name="Alfaro M."/>
            <person name="Sun H."/>
            <person name="Tritt A."/>
            <person name="Yoshinaga Y."/>
            <person name="Zwiers L.-H."/>
            <person name="Turgeon B."/>
            <person name="Goodwin S."/>
            <person name="Spatafora J."/>
            <person name="Crous P."/>
            <person name="Grigoriev I."/>
        </authorList>
    </citation>
    <scope>NUCLEOTIDE SEQUENCE</scope>
    <source>
        <strain evidence="5">CBS 113818</strain>
    </source>
</reference>
<evidence type="ECO:0000256" key="2">
    <source>
        <dbReference type="ARBA" id="ARBA00006809"/>
    </source>
</evidence>
<dbReference type="GO" id="GO:0006355">
    <property type="term" value="P:regulation of DNA-templated transcription"/>
    <property type="evidence" value="ECO:0007669"/>
    <property type="project" value="InterPro"/>
</dbReference>
<keyword evidence="3" id="KW-0539">Nucleus</keyword>
<dbReference type="PANTHER" id="PTHR13213">
    <property type="entry name" value="MYB-BINDING PROTEIN 1A FAMILY MEMBER"/>
    <property type="match status" value="1"/>
</dbReference>
<dbReference type="EMBL" id="MU006233">
    <property type="protein sequence ID" value="KAF2822801.1"/>
    <property type="molecule type" value="Genomic_DNA"/>
</dbReference>
<evidence type="ECO:0000256" key="3">
    <source>
        <dbReference type="ARBA" id="ARBA00023242"/>
    </source>
</evidence>
<gene>
    <name evidence="5" type="ORF">CC86DRAFT_300079</name>
</gene>